<dbReference type="InterPro" id="IPR013325">
    <property type="entry name" value="RNA_pol_sigma_r2"/>
</dbReference>
<dbReference type="EMBL" id="SNRY01000166">
    <property type="protein sequence ID" value="KAA6345532.1"/>
    <property type="molecule type" value="Genomic_DNA"/>
</dbReference>
<sequence>MKSVDNDFLKMLSQYQGIVHKVNLVYFNTSDDRKDNFQEIVYQLWKSFPSLKDETKIGSWIYAVAINVSISKIRKDSKYVFTDSIPEIVHTDDTNMFEQDMDFQRLLEAIRHFNETDKSIMFLYLEEYSYKEIAEIIGISASNVGVKIHRLISKLQKQLKG</sequence>
<evidence type="ECO:0000256" key="1">
    <source>
        <dbReference type="ARBA" id="ARBA00010641"/>
    </source>
</evidence>
<dbReference type="Gene3D" id="1.10.1740.10">
    <property type="match status" value="1"/>
</dbReference>
<dbReference type="InterPro" id="IPR039425">
    <property type="entry name" value="RNA_pol_sigma-70-like"/>
</dbReference>
<dbReference type="InterPro" id="IPR007627">
    <property type="entry name" value="RNA_pol_sigma70_r2"/>
</dbReference>
<feature type="domain" description="RNA polymerase sigma factor 70 region 4 type 2" evidence="6">
    <location>
        <begin position="104"/>
        <end position="154"/>
    </location>
</feature>
<dbReference type="SUPFAM" id="SSF88946">
    <property type="entry name" value="Sigma2 domain of RNA polymerase sigma factors"/>
    <property type="match status" value="1"/>
</dbReference>
<organism evidence="7">
    <name type="scientific">termite gut metagenome</name>
    <dbReference type="NCBI Taxonomy" id="433724"/>
    <lineage>
        <taxon>unclassified sequences</taxon>
        <taxon>metagenomes</taxon>
        <taxon>organismal metagenomes</taxon>
    </lineage>
</organism>
<dbReference type="GO" id="GO:0006352">
    <property type="term" value="P:DNA-templated transcription initiation"/>
    <property type="evidence" value="ECO:0007669"/>
    <property type="project" value="InterPro"/>
</dbReference>
<dbReference type="AlphaFoldDB" id="A0A5J4SIB4"/>
<dbReference type="Gene3D" id="1.10.10.10">
    <property type="entry name" value="Winged helix-like DNA-binding domain superfamily/Winged helix DNA-binding domain"/>
    <property type="match status" value="1"/>
</dbReference>
<comment type="caution">
    <text evidence="7">The sequence shown here is derived from an EMBL/GenBank/DDBJ whole genome shotgun (WGS) entry which is preliminary data.</text>
</comment>
<dbReference type="PANTHER" id="PTHR43133">
    <property type="entry name" value="RNA POLYMERASE ECF-TYPE SIGMA FACTO"/>
    <property type="match status" value="1"/>
</dbReference>
<dbReference type="Pfam" id="PF08281">
    <property type="entry name" value="Sigma70_r4_2"/>
    <property type="match status" value="1"/>
</dbReference>
<reference evidence="7" key="1">
    <citation type="submission" date="2019-03" db="EMBL/GenBank/DDBJ databases">
        <title>Single cell metagenomics reveals metabolic interactions within the superorganism composed of flagellate Streblomastix strix and complex community of Bacteroidetes bacteria on its surface.</title>
        <authorList>
            <person name="Treitli S.C."/>
            <person name="Kolisko M."/>
            <person name="Husnik F."/>
            <person name="Keeling P."/>
            <person name="Hampl V."/>
        </authorList>
    </citation>
    <scope>NUCLEOTIDE SEQUENCE</scope>
    <source>
        <strain evidence="7">STM</strain>
    </source>
</reference>
<name>A0A5J4SIB4_9ZZZZ</name>
<dbReference type="GO" id="GO:0016987">
    <property type="term" value="F:sigma factor activity"/>
    <property type="evidence" value="ECO:0007669"/>
    <property type="project" value="UniProtKB-KW"/>
</dbReference>
<dbReference type="GO" id="GO:0003677">
    <property type="term" value="F:DNA binding"/>
    <property type="evidence" value="ECO:0007669"/>
    <property type="project" value="InterPro"/>
</dbReference>
<accession>A0A5J4SIB4</accession>
<keyword evidence="3" id="KW-0731">Sigma factor</keyword>
<dbReference type="Pfam" id="PF04542">
    <property type="entry name" value="Sigma70_r2"/>
    <property type="match status" value="1"/>
</dbReference>
<proteinExistence type="inferred from homology"/>
<dbReference type="InterPro" id="IPR014284">
    <property type="entry name" value="RNA_pol_sigma-70_dom"/>
</dbReference>
<evidence type="ECO:0000256" key="3">
    <source>
        <dbReference type="ARBA" id="ARBA00023082"/>
    </source>
</evidence>
<feature type="domain" description="RNA polymerase sigma-70 region 2" evidence="5">
    <location>
        <begin position="13"/>
        <end position="77"/>
    </location>
</feature>
<comment type="similarity">
    <text evidence="1">Belongs to the sigma-70 factor family. ECF subfamily.</text>
</comment>
<protein>
    <submittedName>
        <fullName evidence="7">RNA polymerase sigma factor YlaC</fullName>
    </submittedName>
</protein>
<keyword evidence="2" id="KW-0805">Transcription regulation</keyword>
<evidence type="ECO:0000259" key="5">
    <source>
        <dbReference type="Pfam" id="PF04542"/>
    </source>
</evidence>
<evidence type="ECO:0000256" key="2">
    <source>
        <dbReference type="ARBA" id="ARBA00023015"/>
    </source>
</evidence>
<keyword evidence="4" id="KW-0804">Transcription</keyword>
<dbReference type="InterPro" id="IPR036388">
    <property type="entry name" value="WH-like_DNA-bd_sf"/>
</dbReference>
<dbReference type="CDD" id="cd06171">
    <property type="entry name" value="Sigma70_r4"/>
    <property type="match status" value="1"/>
</dbReference>
<evidence type="ECO:0000259" key="6">
    <source>
        <dbReference type="Pfam" id="PF08281"/>
    </source>
</evidence>
<dbReference type="InterPro" id="IPR013324">
    <property type="entry name" value="RNA_pol_sigma_r3/r4-like"/>
</dbReference>
<dbReference type="PANTHER" id="PTHR43133:SF45">
    <property type="entry name" value="RNA POLYMERASE ECF-TYPE SIGMA FACTOR"/>
    <property type="match status" value="1"/>
</dbReference>
<evidence type="ECO:0000256" key="4">
    <source>
        <dbReference type="ARBA" id="ARBA00023163"/>
    </source>
</evidence>
<dbReference type="NCBIfam" id="TIGR02937">
    <property type="entry name" value="sigma70-ECF"/>
    <property type="match status" value="1"/>
</dbReference>
<evidence type="ECO:0000313" key="7">
    <source>
        <dbReference type="EMBL" id="KAA6345532.1"/>
    </source>
</evidence>
<dbReference type="InterPro" id="IPR013249">
    <property type="entry name" value="RNA_pol_sigma70_r4_t2"/>
</dbReference>
<dbReference type="SUPFAM" id="SSF88659">
    <property type="entry name" value="Sigma3 and sigma4 domains of RNA polymerase sigma factors"/>
    <property type="match status" value="1"/>
</dbReference>
<gene>
    <name evidence="7" type="ORF">EZS27_006890</name>
</gene>